<feature type="domain" description="Thioredoxin" evidence="10">
    <location>
        <begin position="4"/>
        <end position="174"/>
    </location>
</feature>
<dbReference type="InterPro" id="IPR013740">
    <property type="entry name" value="Redoxin"/>
</dbReference>
<dbReference type="InterPro" id="IPR036249">
    <property type="entry name" value="Thioredoxin-like_sf"/>
</dbReference>
<evidence type="ECO:0000256" key="3">
    <source>
        <dbReference type="ARBA" id="ARBA00022862"/>
    </source>
</evidence>
<proteinExistence type="inferred from homology"/>
<dbReference type="GO" id="GO:0008379">
    <property type="term" value="F:thioredoxin peroxidase activity"/>
    <property type="evidence" value="ECO:0007669"/>
    <property type="project" value="EnsemblFungi"/>
</dbReference>
<reference evidence="12" key="1">
    <citation type="submission" date="2016-05" db="EMBL/GenBank/DDBJ databases">
        <title>Comparative genomics of biotechnologically important yeasts.</title>
        <authorList>
            <consortium name="DOE Joint Genome Institute"/>
            <person name="Riley R."/>
            <person name="Haridas S."/>
            <person name="Wolfe K.H."/>
            <person name="Lopes M.R."/>
            <person name="Hittinger C.T."/>
            <person name="Goker M."/>
            <person name="Salamov A."/>
            <person name="Wisecaver J."/>
            <person name="Long T.M."/>
            <person name="Aerts A.L."/>
            <person name="Barry K."/>
            <person name="Choi C."/>
            <person name="Clum A."/>
            <person name="Coughlan A.Y."/>
            <person name="Deshpande S."/>
            <person name="Douglass A.P."/>
            <person name="Hanson S.J."/>
            <person name="Klenk H.-P."/>
            <person name="Labutti K."/>
            <person name="Lapidus A."/>
            <person name="Lindquist E."/>
            <person name="Lipzen A."/>
            <person name="Meier-Kolthoff J.P."/>
            <person name="Ohm R.A."/>
            <person name="Otillar R.P."/>
            <person name="Pangilinan J."/>
            <person name="Peng Y."/>
            <person name="Rokas A."/>
            <person name="Rosa C.A."/>
            <person name="Scheuner C."/>
            <person name="Sibirny A.A."/>
            <person name="Slot J.C."/>
            <person name="Stielow J.B."/>
            <person name="Sun H."/>
            <person name="Kurtzman C.P."/>
            <person name="Blackwell M."/>
            <person name="Grigoriev I.V."/>
            <person name="Jeffries T.W."/>
        </authorList>
    </citation>
    <scope>NUCLEOTIDE SEQUENCE [LARGE SCALE GENOMIC DNA]</scope>
    <source>
        <strain evidence="12">NRRL Y-2460</strain>
    </source>
</reference>
<dbReference type="OrthoDB" id="195498at2759"/>
<evidence type="ECO:0000313" key="12">
    <source>
        <dbReference type="Proteomes" id="UP000094236"/>
    </source>
</evidence>
<evidence type="ECO:0000259" key="10">
    <source>
        <dbReference type="PROSITE" id="PS51352"/>
    </source>
</evidence>
<dbReference type="FunFam" id="3.40.30.10:FF:000020">
    <property type="entry name" value="Peroxiredoxin"/>
    <property type="match status" value="1"/>
</dbReference>
<dbReference type="EMBL" id="KV454017">
    <property type="protein sequence ID" value="ODV93963.1"/>
    <property type="molecule type" value="Genomic_DNA"/>
</dbReference>
<evidence type="ECO:0000256" key="1">
    <source>
        <dbReference type="ARBA" id="ARBA00010505"/>
    </source>
</evidence>
<evidence type="ECO:0000256" key="7">
    <source>
        <dbReference type="ARBA" id="ARBA00079296"/>
    </source>
</evidence>
<evidence type="ECO:0000256" key="9">
    <source>
        <dbReference type="RuleBase" id="RU366011"/>
    </source>
</evidence>
<evidence type="ECO:0000256" key="6">
    <source>
        <dbReference type="ARBA" id="ARBA00032824"/>
    </source>
</evidence>
<feature type="active site" description="Cysteine sulfenic acid (-SOH) intermediate" evidence="8">
    <location>
        <position position="61"/>
    </location>
</feature>
<evidence type="ECO:0000256" key="4">
    <source>
        <dbReference type="ARBA" id="ARBA00023002"/>
    </source>
</evidence>
<dbReference type="Proteomes" id="UP000094236">
    <property type="component" value="Unassembled WGS sequence"/>
</dbReference>
<dbReference type="AlphaFoldDB" id="A0A1E4TQD7"/>
<dbReference type="GO" id="GO:0005777">
    <property type="term" value="C:peroxisome"/>
    <property type="evidence" value="ECO:0007669"/>
    <property type="project" value="TreeGrafter"/>
</dbReference>
<dbReference type="GO" id="GO:0010038">
    <property type="term" value="P:response to metal ion"/>
    <property type="evidence" value="ECO:0007669"/>
    <property type="project" value="EnsemblFungi"/>
</dbReference>
<dbReference type="Pfam" id="PF08534">
    <property type="entry name" value="Redoxin"/>
    <property type="match status" value="1"/>
</dbReference>
<dbReference type="InterPro" id="IPR037944">
    <property type="entry name" value="PRX5-like"/>
</dbReference>
<protein>
    <recommendedName>
        <fullName evidence="6">Thioredoxin peroxidase</fullName>
    </recommendedName>
    <alternativeName>
        <fullName evidence="7">Thioredoxin-dependent peroxiredoxin</fullName>
    </alternativeName>
</protein>
<evidence type="ECO:0000313" key="11">
    <source>
        <dbReference type="EMBL" id="ODV93963.1"/>
    </source>
</evidence>
<comment type="similarity">
    <text evidence="1 9">Belongs to the peroxiredoxin family. Prx5 subfamily.</text>
</comment>
<evidence type="ECO:0000256" key="2">
    <source>
        <dbReference type="ARBA" id="ARBA00022559"/>
    </source>
</evidence>
<name>A0A1E4TQD7_PACTA</name>
<dbReference type="GO" id="GO:0042744">
    <property type="term" value="P:hydrogen peroxide catabolic process"/>
    <property type="evidence" value="ECO:0007669"/>
    <property type="project" value="TreeGrafter"/>
</dbReference>
<organism evidence="11 12">
    <name type="scientific">Pachysolen tannophilus NRRL Y-2460</name>
    <dbReference type="NCBI Taxonomy" id="669874"/>
    <lineage>
        <taxon>Eukaryota</taxon>
        <taxon>Fungi</taxon>
        <taxon>Dikarya</taxon>
        <taxon>Ascomycota</taxon>
        <taxon>Saccharomycotina</taxon>
        <taxon>Pichiomycetes</taxon>
        <taxon>Pachysolenaceae</taxon>
        <taxon>Pachysolen</taxon>
    </lineage>
</organism>
<sequence>MVSYKVGDKFPTKVDFQYIPYVPENSDILACSIPTVYSLSKKLPGRTVVIVSVPGAFTPTCTADHIPPYVAKIKQLRAKGVDDVVVISANDSFVLAAWGKALGAKDEIIFASDPNAAVSTELGLQKDLTAVGFGIRTSRYAAIVVDGVIKYLEEEPGQGVSVSGVESILSALDNI</sequence>
<keyword evidence="2 9" id="KW-0575">Peroxidase</keyword>
<dbReference type="CDD" id="cd03013">
    <property type="entry name" value="PRX5_like"/>
    <property type="match status" value="1"/>
</dbReference>
<keyword evidence="3 9" id="KW-0049">Antioxidant</keyword>
<dbReference type="STRING" id="669874.A0A1E4TQD7"/>
<keyword evidence="5 9" id="KW-0676">Redox-active center</keyword>
<dbReference type="Gene3D" id="3.40.30.10">
    <property type="entry name" value="Glutaredoxin"/>
    <property type="match status" value="1"/>
</dbReference>
<dbReference type="SUPFAM" id="SSF52833">
    <property type="entry name" value="Thioredoxin-like"/>
    <property type="match status" value="1"/>
</dbReference>
<dbReference type="PROSITE" id="PS51352">
    <property type="entry name" value="THIOREDOXIN_2"/>
    <property type="match status" value="1"/>
</dbReference>
<dbReference type="PANTHER" id="PTHR10430">
    <property type="entry name" value="PEROXIREDOXIN"/>
    <property type="match status" value="1"/>
</dbReference>
<dbReference type="InterPro" id="IPR013766">
    <property type="entry name" value="Thioredoxin_domain"/>
</dbReference>
<comment type="function">
    <text evidence="9">Thiol-specific peroxidase that catalyzes the reduction of hydrogen peroxide and organic hydroperoxides to water and alcohols, respectively. Plays a role in cell protection against oxidative stress by detoxifying peroxides.</text>
</comment>
<dbReference type="GO" id="GO:0034599">
    <property type="term" value="P:cellular response to oxidative stress"/>
    <property type="evidence" value="ECO:0007669"/>
    <property type="project" value="EnsemblFungi"/>
</dbReference>
<keyword evidence="12" id="KW-1185">Reference proteome</keyword>
<dbReference type="GO" id="GO:0005739">
    <property type="term" value="C:mitochondrion"/>
    <property type="evidence" value="ECO:0007669"/>
    <property type="project" value="TreeGrafter"/>
</dbReference>
<keyword evidence="4 9" id="KW-0560">Oxidoreductase</keyword>
<evidence type="ECO:0000256" key="8">
    <source>
        <dbReference type="PIRSR" id="PIRSR637944-1"/>
    </source>
</evidence>
<dbReference type="PANTHER" id="PTHR10430:SF16">
    <property type="entry name" value="PEROXIREDOXIN-5, MITOCHONDRIAL"/>
    <property type="match status" value="1"/>
</dbReference>
<accession>A0A1E4TQD7</accession>
<evidence type="ECO:0000256" key="5">
    <source>
        <dbReference type="ARBA" id="ARBA00023284"/>
    </source>
</evidence>
<dbReference type="GO" id="GO:0045454">
    <property type="term" value="P:cell redox homeostasis"/>
    <property type="evidence" value="ECO:0007669"/>
    <property type="project" value="EnsemblFungi"/>
</dbReference>
<gene>
    <name evidence="11" type="ORF">PACTADRAFT_77462</name>
</gene>